<protein>
    <submittedName>
        <fullName evidence="1">Uncharacterized protein</fullName>
    </submittedName>
</protein>
<dbReference type="Proteomes" id="UP000258927">
    <property type="component" value="Chromosome"/>
</dbReference>
<dbReference type="RefSeq" id="WP_117395553.1">
    <property type="nucleotide sequence ID" value="NZ_CP021330.1"/>
</dbReference>
<dbReference type="GO" id="GO:0003677">
    <property type="term" value="F:DNA binding"/>
    <property type="evidence" value="ECO:0007669"/>
    <property type="project" value="InterPro"/>
</dbReference>
<dbReference type="InterPro" id="IPR010982">
    <property type="entry name" value="Lambda_DNA-bd_dom_sf"/>
</dbReference>
<dbReference type="AlphaFoldDB" id="A0A2R4ME02"/>
<evidence type="ECO:0000313" key="2">
    <source>
        <dbReference type="Proteomes" id="UP000258927"/>
    </source>
</evidence>
<dbReference type="InterPro" id="IPR059216">
    <property type="entry name" value="LeuA_carph_isopro_dom"/>
</dbReference>
<evidence type="ECO:0000313" key="1">
    <source>
        <dbReference type="EMBL" id="AVX04203.1"/>
    </source>
</evidence>
<dbReference type="NCBIfam" id="NF046037">
    <property type="entry name" value="carphisopro"/>
    <property type="match status" value="1"/>
</dbReference>
<accession>A0A2R4ME02</accession>
<dbReference type="EMBL" id="CP021330">
    <property type="protein sequence ID" value="AVX04203.1"/>
    <property type="molecule type" value="Genomic_DNA"/>
</dbReference>
<dbReference type="Gene3D" id="1.10.260.40">
    <property type="entry name" value="lambda repressor-like DNA-binding domains"/>
    <property type="match status" value="1"/>
</dbReference>
<organism evidence="1 2">
    <name type="scientific">Maritalea myrionectae</name>
    <dbReference type="NCBI Taxonomy" id="454601"/>
    <lineage>
        <taxon>Bacteria</taxon>
        <taxon>Pseudomonadati</taxon>
        <taxon>Pseudomonadota</taxon>
        <taxon>Alphaproteobacteria</taxon>
        <taxon>Hyphomicrobiales</taxon>
        <taxon>Devosiaceae</taxon>
        <taxon>Maritalea</taxon>
    </lineage>
</organism>
<proteinExistence type="predicted"/>
<sequence length="70" mass="7855">MSNVDKIIHAFGGLRQTSKALGHKHASTVQHWVKTGAIPHWRIQEIEQAAERHSVSIDDAWLNDFRQGAA</sequence>
<name>A0A2R4ME02_9HYPH</name>
<reference evidence="1 2" key="1">
    <citation type="submission" date="2017-05" db="EMBL/GenBank/DDBJ databases">
        <title>Genome Analysis of Maritalea myrionectae HL2708#5.</title>
        <authorList>
            <consortium name="Cotde Inc.-PKNU"/>
            <person name="Jang D."/>
            <person name="Oh H.-M."/>
        </authorList>
    </citation>
    <scope>NUCLEOTIDE SEQUENCE [LARGE SCALE GENOMIC DNA]</scope>
    <source>
        <strain evidence="1 2">HL2708#5</strain>
    </source>
</reference>
<dbReference type="KEGG" id="mmyr:MXMO3_01677"/>
<gene>
    <name evidence="1" type="ORF">MXMO3_01677</name>
</gene>
<keyword evidence="2" id="KW-1185">Reference proteome</keyword>